<feature type="region of interest" description="Disordered" evidence="2">
    <location>
        <begin position="21"/>
        <end position="82"/>
    </location>
</feature>
<sequence length="440" mass="45632">MSEPKKPSALGDLINVITTGAASLTAGKKKKPDQGAESEPPITEPTDITSEPRPLIDELEDPLHIDEQDQEQPGTPAKKGMTTKKKVALLAVVVCAGVLAQNGFFMPDNQAINPPAEQTANATTQSSDDLPAMPQLPDSGLSSEPASPLGGGTQADADVGQTLDQLDLDGPFQKPLANPDQNKVTSEATPPPGDGFGFPVPPSEMTPPPLEVSKAPSLETPAGDMVSPFGGSTEAVPAPVQTPTPADPSNVFGSIPTTPAAMPIAAETPAEKRDPVLGSTSSKNPDSGDQPSQNNGMVNVKEMEAQLAKKDGEIKSLKAQLELAAKQAPKSQSAKPAAAHIPKHKPVVAQRPSPRVTTPVAKVAPRPKLCVKAVAPPARNCPTCVAHAFVVDTGAESMVGQGDFLAGYRVSITGDRLDLQNSDGHVVHKFWSQPNGCPSI</sequence>
<feature type="compositionally biased region" description="Polar residues" evidence="2">
    <location>
        <begin position="278"/>
        <end position="296"/>
    </location>
</feature>
<dbReference type="Proteomes" id="UP000745663">
    <property type="component" value="Unassembled WGS sequence"/>
</dbReference>
<keyword evidence="1" id="KW-0175">Coiled coil</keyword>
<evidence type="ECO:0000256" key="2">
    <source>
        <dbReference type="SAM" id="MobiDB-lite"/>
    </source>
</evidence>
<feature type="compositionally biased region" description="Pro residues" evidence="2">
    <location>
        <begin position="189"/>
        <end position="210"/>
    </location>
</feature>
<proteinExistence type="predicted"/>
<feature type="compositionally biased region" description="Low complexity" evidence="2">
    <location>
        <begin position="255"/>
        <end position="268"/>
    </location>
</feature>
<feature type="region of interest" description="Disordered" evidence="2">
    <location>
        <begin position="328"/>
        <end position="358"/>
    </location>
</feature>
<evidence type="ECO:0000313" key="4">
    <source>
        <dbReference type="Proteomes" id="UP000745663"/>
    </source>
</evidence>
<feature type="compositionally biased region" description="Polar residues" evidence="2">
    <location>
        <begin position="179"/>
        <end position="188"/>
    </location>
</feature>
<keyword evidence="4" id="KW-1185">Reference proteome</keyword>
<gene>
    <name evidence="3" type="ORF">H8F21_14545</name>
</gene>
<evidence type="ECO:0000256" key="1">
    <source>
        <dbReference type="SAM" id="Coils"/>
    </source>
</evidence>
<accession>A0ABS2BYV9</accession>
<feature type="compositionally biased region" description="Polar residues" evidence="2">
    <location>
        <begin position="110"/>
        <end position="128"/>
    </location>
</feature>
<organism evidence="3 4">
    <name type="scientific">Pseudomonas arcuscaelestis</name>
    <dbReference type="NCBI Taxonomy" id="2710591"/>
    <lineage>
        <taxon>Bacteria</taxon>
        <taxon>Pseudomonadati</taxon>
        <taxon>Pseudomonadota</taxon>
        <taxon>Gammaproteobacteria</taxon>
        <taxon>Pseudomonadales</taxon>
        <taxon>Pseudomonadaceae</taxon>
        <taxon>Pseudomonas</taxon>
    </lineage>
</organism>
<dbReference type="EMBL" id="JACOPV010000008">
    <property type="protein sequence ID" value="MBM5458784.1"/>
    <property type="molecule type" value="Genomic_DNA"/>
</dbReference>
<name>A0ABS2BYV9_9PSED</name>
<feature type="region of interest" description="Disordered" evidence="2">
    <location>
        <begin position="110"/>
        <end position="296"/>
    </location>
</feature>
<comment type="caution">
    <text evidence="3">The sequence shown here is derived from an EMBL/GenBank/DDBJ whole genome shotgun (WGS) entry which is preliminary data.</text>
</comment>
<feature type="compositionally biased region" description="Low complexity" evidence="2">
    <location>
        <begin position="328"/>
        <end position="340"/>
    </location>
</feature>
<feature type="coiled-coil region" evidence="1">
    <location>
        <begin position="300"/>
        <end position="327"/>
    </location>
</feature>
<protein>
    <submittedName>
        <fullName evidence="3">Uncharacterized protein</fullName>
    </submittedName>
</protein>
<evidence type="ECO:0000313" key="3">
    <source>
        <dbReference type="EMBL" id="MBM5458784.1"/>
    </source>
</evidence>
<dbReference type="RefSeq" id="WP_203584717.1">
    <property type="nucleotide sequence ID" value="NZ_JACOPV010000008.1"/>
</dbReference>
<reference evidence="3 4" key="1">
    <citation type="submission" date="2020-08" db="EMBL/GenBank/DDBJ databases">
        <title>Description of novel Pseudomonas species.</title>
        <authorList>
            <person name="Duman M."/>
            <person name="Mulet M."/>
            <person name="Altun S."/>
            <person name="Saticioglu I.B."/>
            <person name="Lalucat J."/>
            <person name="Garcia-Valdes E."/>
        </authorList>
    </citation>
    <scope>NUCLEOTIDE SEQUENCE [LARGE SCALE GENOMIC DNA]</scope>
    <source>
        <strain evidence="3 4">P66</strain>
    </source>
</reference>